<dbReference type="AlphaFoldDB" id="A0A401ZZN9"/>
<dbReference type="Proteomes" id="UP000287352">
    <property type="component" value="Unassembled WGS sequence"/>
</dbReference>
<proteinExistence type="predicted"/>
<evidence type="ECO:0000313" key="3">
    <source>
        <dbReference type="Proteomes" id="UP000287352"/>
    </source>
</evidence>
<sequence length="254" mass="29014">MESHNLSQPSESQPGMRGPRESAPQAGQPEQLSVNELARFCSEETAKFLKQSASNDRFCRELFRRAIIFQDEAAWACLYQQYAPLVLTWIMQHQGSMSILGQEGVSSLVNAVFAKFSQALTPQKVENFSTLAALLKYLKMCVHSVVADEVRTRQARHYEETLEGIEQEPASDDPAEAVIAHLSAQDLWQAIQEELHSEDERLLVYLAYVQGMKPGEISMQQQSFFPSVDDVYRIKRNVLERLRRNRRLQAFFQS</sequence>
<accession>A0A401ZZN9</accession>
<organism evidence="2 3">
    <name type="scientific">Tengunoibacter tsumagoiensis</name>
    <dbReference type="NCBI Taxonomy" id="2014871"/>
    <lineage>
        <taxon>Bacteria</taxon>
        <taxon>Bacillati</taxon>
        <taxon>Chloroflexota</taxon>
        <taxon>Ktedonobacteria</taxon>
        <taxon>Ktedonobacterales</taxon>
        <taxon>Dictyobacteraceae</taxon>
        <taxon>Tengunoibacter</taxon>
    </lineage>
</organism>
<keyword evidence="3" id="KW-1185">Reference proteome</keyword>
<reference evidence="3" key="1">
    <citation type="submission" date="2018-12" db="EMBL/GenBank/DDBJ databases">
        <title>Tengunoibacter tsumagoiensis gen. nov., sp. nov., Dictyobacter kobayashii sp. nov., D. alpinus sp. nov., and D. joshuensis sp. nov. and description of Dictyobacteraceae fam. nov. within the order Ktedonobacterales isolated from Tengu-no-mugimeshi.</title>
        <authorList>
            <person name="Wang C.M."/>
            <person name="Zheng Y."/>
            <person name="Sakai Y."/>
            <person name="Toyoda A."/>
            <person name="Minakuchi Y."/>
            <person name="Abe K."/>
            <person name="Yokota A."/>
            <person name="Yabe S."/>
        </authorList>
    </citation>
    <scope>NUCLEOTIDE SEQUENCE [LARGE SCALE GENOMIC DNA]</scope>
    <source>
        <strain evidence="3">Uno3</strain>
    </source>
</reference>
<dbReference type="EMBL" id="BIFR01000001">
    <property type="protein sequence ID" value="GCE12347.1"/>
    <property type="molecule type" value="Genomic_DNA"/>
</dbReference>
<comment type="caution">
    <text evidence="2">The sequence shown here is derived from an EMBL/GenBank/DDBJ whole genome shotgun (WGS) entry which is preliminary data.</text>
</comment>
<protein>
    <submittedName>
        <fullName evidence="2">Uncharacterized protein</fullName>
    </submittedName>
</protein>
<feature type="region of interest" description="Disordered" evidence="1">
    <location>
        <begin position="1"/>
        <end position="29"/>
    </location>
</feature>
<dbReference type="Gene3D" id="1.10.10.10">
    <property type="entry name" value="Winged helix-like DNA-binding domain superfamily/Winged helix DNA-binding domain"/>
    <property type="match status" value="1"/>
</dbReference>
<evidence type="ECO:0000313" key="2">
    <source>
        <dbReference type="EMBL" id="GCE12347.1"/>
    </source>
</evidence>
<gene>
    <name evidence="2" type="ORF">KTT_22060</name>
</gene>
<dbReference type="OrthoDB" id="149053at2"/>
<dbReference type="InterPro" id="IPR036388">
    <property type="entry name" value="WH-like_DNA-bd_sf"/>
</dbReference>
<feature type="compositionally biased region" description="Polar residues" evidence="1">
    <location>
        <begin position="1"/>
        <end position="13"/>
    </location>
</feature>
<name>A0A401ZZN9_9CHLR</name>
<dbReference type="Gene3D" id="1.10.1740.10">
    <property type="match status" value="1"/>
</dbReference>
<dbReference type="RefSeq" id="WP_126579979.1">
    <property type="nucleotide sequence ID" value="NZ_BIFR01000001.1"/>
</dbReference>
<evidence type="ECO:0000256" key="1">
    <source>
        <dbReference type="SAM" id="MobiDB-lite"/>
    </source>
</evidence>